<name>A0ABW4EDI1_9RHOB</name>
<evidence type="ECO:0000256" key="1">
    <source>
        <dbReference type="SAM" id="MobiDB-lite"/>
    </source>
</evidence>
<dbReference type="RefSeq" id="WP_379912800.1">
    <property type="nucleotide sequence ID" value="NZ_JBHUDD010000027.1"/>
</dbReference>
<dbReference type="Proteomes" id="UP001597186">
    <property type="component" value="Unassembled WGS sequence"/>
</dbReference>
<feature type="region of interest" description="Disordered" evidence="1">
    <location>
        <begin position="45"/>
        <end position="77"/>
    </location>
</feature>
<proteinExistence type="predicted"/>
<protein>
    <submittedName>
        <fullName evidence="2">Host attachment protein</fullName>
    </submittedName>
</protein>
<dbReference type="InterPro" id="IPR041374">
    <property type="entry name" value="BaeRF_family12"/>
</dbReference>
<organism evidence="2 3">
    <name type="scientific">Lacimonas salitolerans</name>
    <dbReference type="NCBI Taxonomy" id="1323750"/>
    <lineage>
        <taxon>Bacteria</taxon>
        <taxon>Pseudomonadati</taxon>
        <taxon>Pseudomonadota</taxon>
        <taxon>Alphaproteobacteria</taxon>
        <taxon>Rhodobacterales</taxon>
        <taxon>Paracoccaceae</taxon>
        <taxon>Lacimonas</taxon>
    </lineage>
</organism>
<evidence type="ECO:0000313" key="2">
    <source>
        <dbReference type="EMBL" id="MFD1508307.1"/>
    </source>
</evidence>
<sequence length="148" mass="16253">MKPVRTMILLASEKRMRLIENAGVGKGLAEIADYTVDDLGEVRASYTDAPGRQQASPGDGGHGFERPTSVRRQKREDFASHVMEEAADMFARHGYDRLVISASPKMLGALRDEMPDALKKALHADLDKDLAKLPLKDLDTHLADVLAV</sequence>
<dbReference type="Pfam" id="PF18856">
    <property type="entry name" value="baeRF_family12"/>
    <property type="match status" value="1"/>
</dbReference>
<reference evidence="3" key="1">
    <citation type="journal article" date="2019" name="Int. J. Syst. Evol. Microbiol.">
        <title>The Global Catalogue of Microorganisms (GCM) 10K type strain sequencing project: providing services to taxonomists for standard genome sequencing and annotation.</title>
        <authorList>
            <consortium name="The Broad Institute Genomics Platform"/>
            <consortium name="The Broad Institute Genome Sequencing Center for Infectious Disease"/>
            <person name="Wu L."/>
            <person name="Ma J."/>
        </authorList>
    </citation>
    <scope>NUCLEOTIDE SEQUENCE [LARGE SCALE GENOMIC DNA]</scope>
    <source>
        <strain evidence="3">CGMCC 1.12477</strain>
    </source>
</reference>
<comment type="caution">
    <text evidence="2">The sequence shown here is derived from an EMBL/GenBank/DDBJ whole genome shotgun (WGS) entry which is preliminary data.</text>
</comment>
<evidence type="ECO:0000313" key="3">
    <source>
        <dbReference type="Proteomes" id="UP001597186"/>
    </source>
</evidence>
<accession>A0ABW4EDI1</accession>
<dbReference type="EMBL" id="JBHUDD010000027">
    <property type="protein sequence ID" value="MFD1508307.1"/>
    <property type="molecule type" value="Genomic_DNA"/>
</dbReference>
<gene>
    <name evidence="2" type="ORF">ACFTOW_02685</name>
</gene>
<keyword evidence="3" id="KW-1185">Reference proteome</keyword>